<sequence>MQYLGLLHGSVLVNKQWGEACIGDGNYMVKTKLPINWNHWGQICLCTIAGTNDLKSTVVWDDKAIDKASGEVVFRCADYQSNGGLWVIYLYIGS</sequence>
<name>A0A378NZN0_9FIRM</name>
<accession>A0A378NZN0</accession>
<protein>
    <submittedName>
        <fullName evidence="1">Uncharacterized protein</fullName>
    </submittedName>
</protein>
<proteinExistence type="predicted"/>
<organism evidence="1 2">
    <name type="scientific">Megamonas hypermegale</name>
    <dbReference type="NCBI Taxonomy" id="158847"/>
    <lineage>
        <taxon>Bacteria</taxon>
        <taxon>Bacillati</taxon>
        <taxon>Bacillota</taxon>
        <taxon>Negativicutes</taxon>
        <taxon>Selenomonadales</taxon>
        <taxon>Selenomonadaceae</taxon>
        <taxon>Megamonas</taxon>
    </lineage>
</organism>
<evidence type="ECO:0000313" key="1">
    <source>
        <dbReference type="EMBL" id="STY71468.1"/>
    </source>
</evidence>
<evidence type="ECO:0000313" key="2">
    <source>
        <dbReference type="Proteomes" id="UP000255234"/>
    </source>
</evidence>
<dbReference type="Proteomes" id="UP000255234">
    <property type="component" value="Unassembled WGS sequence"/>
</dbReference>
<dbReference type="RefSeq" id="WP_147277749.1">
    <property type="nucleotide sequence ID" value="NZ_UGPP01000001.1"/>
</dbReference>
<dbReference type="AlphaFoldDB" id="A0A378NZN0"/>
<dbReference type="EMBL" id="UGPP01000001">
    <property type="protein sequence ID" value="STY71468.1"/>
    <property type="molecule type" value="Genomic_DNA"/>
</dbReference>
<reference evidence="1 2" key="1">
    <citation type="submission" date="2018-06" db="EMBL/GenBank/DDBJ databases">
        <authorList>
            <consortium name="Pathogen Informatics"/>
            <person name="Doyle S."/>
        </authorList>
    </citation>
    <scope>NUCLEOTIDE SEQUENCE [LARGE SCALE GENOMIC DNA]</scope>
    <source>
        <strain evidence="1 2">NCTC10571</strain>
    </source>
</reference>
<gene>
    <name evidence="1" type="ORF">NCTC10571_01624</name>
</gene>